<dbReference type="InterPro" id="IPR036938">
    <property type="entry name" value="PAP2/HPO_sf"/>
</dbReference>
<dbReference type="STRING" id="910964.GEAM_3224"/>
<name>A0A085G6S0_EWIA3</name>
<dbReference type="InterPro" id="IPR000326">
    <property type="entry name" value="PAP2/HPO"/>
</dbReference>
<dbReference type="GeneID" id="78381408"/>
<comment type="catalytic activity">
    <reaction evidence="1">
        <text>a phosphate monoester + H2O = an alcohol + phosphate</text>
        <dbReference type="Rhea" id="RHEA:15017"/>
        <dbReference type="ChEBI" id="CHEBI:15377"/>
        <dbReference type="ChEBI" id="CHEBI:30879"/>
        <dbReference type="ChEBI" id="CHEBI:43474"/>
        <dbReference type="ChEBI" id="CHEBI:67140"/>
        <dbReference type="EC" id="3.1.3.2"/>
    </reaction>
</comment>
<dbReference type="CDD" id="cd03397">
    <property type="entry name" value="PAP2_acid_phosphatase"/>
    <property type="match status" value="1"/>
</dbReference>
<dbReference type="SUPFAM" id="SSF48317">
    <property type="entry name" value="Acid phosphatase/Vanadium-dependent haloperoxidase"/>
    <property type="match status" value="1"/>
</dbReference>
<feature type="signal peptide" evidence="2">
    <location>
        <begin position="1"/>
        <end position="22"/>
    </location>
</feature>
<comment type="similarity">
    <text evidence="1">Belongs to the class A bacterial acid phosphatase family.</text>
</comment>
<dbReference type="Proteomes" id="UP000028640">
    <property type="component" value="Unassembled WGS sequence"/>
</dbReference>
<keyword evidence="5" id="KW-1185">Reference proteome</keyword>
<accession>A0A085G6S0</accession>
<feature type="domain" description="Phosphatidic acid phosphatase type 2/haloperoxidase" evidence="3">
    <location>
        <begin position="113"/>
        <end position="206"/>
    </location>
</feature>
<evidence type="ECO:0000256" key="1">
    <source>
        <dbReference type="PIRNR" id="PIRNR000897"/>
    </source>
</evidence>
<dbReference type="EC" id="3.1.3.2" evidence="1"/>
<dbReference type="Pfam" id="PF01569">
    <property type="entry name" value="PAP2"/>
    <property type="match status" value="1"/>
</dbReference>
<protein>
    <recommendedName>
        <fullName evidence="1">Acid phosphatase</fullName>
        <ecNumber evidence="1">3.1.3.2</ecNumber>
    </recommendedName>
</protein>
<dbReference type="InterPro" id="IPR001011">
    <property type="entry name" value="Acid_Pase_classA_bac"/>
</dbReference>
<comment type="caution">
    <text evidence="4">The sequence shown here is derived from an EMBL/GenBank/DDBJ whole genome shotgun (WGS) entry which is preliminary data.</text>
</comment>
<evidence type="ECO:0000313" key="4">
    <source>
        <dbReference type="EMBL" id="KFC79415.1"/>
    </source>
</evidence>
<dbReference type="RefSeq" id="WP_034793379.1">
    <property type="nucleotide sequence ID" value="NZ_JMPJ01000065.1"/>
</dbReference>
<dbReference type="eggNOG" id="COG0671">
    <property type="taxonomic scope" value="Bacteria"/>
</dbReference>
<evidence type="ECO:0000259" key="3">
    <source>
        <dbReference type="Pfam" id="PF01569"/>
    </source>
</evidence>
<feature type="chain" id="PRO_5001790818" description="Acid phosphatase" evidence="2">
    <location>
        <begin position="23"/>
        <end position="233"/>
    </location>
</feature>
<dbReference type="GO" id="GO:0030288">
    <property type="term" value="C:outer membrane-bounded periplasmic space"/>
    <property type="evidence" value="ECO:0007669"/>
    <property type="project" value="InterPro"/>
</dbReference>
<keyword evidence="2" id="KW-0732">Signal</keyword>
<dbReference type="AlphaFoldDB" id="A0A085G6S0"/>
<dbReference type="Gene3D" id="1.20.144.10">
    <property type="entry name" value="Phosphatidic acid phosphatase type 2/haloperoxidase"/>
    <property type="match status" value="1"/>
</dbReference>
<dbReference type="GO" id="GO:0003993">
    <property type="term" value="F:acid phosphatase activity"/>
    <property type="evidence" value="ECO:0007669"/>
    <property type="project" value="UniProtKB-EC"/>
</dbReference>
<gene>
    <name evidence="4" type="ORF">GEAM_3224</name>
</gene>
<dbReference type="OrthoDB" id="9780507at2"/>
<sequence>MRKSLVALLFLTLTGAAFTSQAAEEAKPFVTSKEVDLSKYLPAPPADDSAQTKAEIKELLAIQASRTPEQEKEAIADAQENVWRFADVMGPEFTAEKLPKVAALFDRIVATEDVVDDSAKKFFNRSRPYMVDEQIHPLLKKSKSGSWPSGHSTVGYLMATVLADMVPEKRNELFTRAAGYAENRLVAGFHYRSDTVMSRTGAALIAQKMAEQPEFQTEFDAAKTELRASMGLK</sequence>
<dbReference type="EMBL" id="JMPJ01000065">
    <property type="protein sequence ID" value="KFC79415.1"/>
    <property type="molecule type" value="Genomic_DNA"/>
</dbReference>
<organism evidence="4 5">
    <name type="scientific">Ewingella americana (strain ATCC 33852 / DSM 4580 / CCUG 14506 / JCM 5911 / LMG 7869 / NCTC 12157 / CDC 1468-78)</name>
    <dbReference type="NCBI Taxonomy" id="910964"/>
    <lineage>
        <taxon>Bacteria</taxon>
        <taxon>Pseudomonadati</taxon>
        <taxon>Pseudomonadota</taxon>
        <taxon>Gammaproteobacteria</taxon>
        <taxon>Enterobacterales</taxon>
        <taxon>Yersiniaceae</taxon>
        <taxon>Ewingella</taxon>
    </lineage>
</organism>
<keyword evidence="1" id="KW-0378">Hydrolase</keyword>
<evidence type="ECO:0000256" key="2">
    <source>
        <dbReference type="SAM" id="SignalP"/>
    </source>
</evidence>
<reference evidence="4 5" key="1">
    <citation type="submission" date="2014-05" db="EMBL/GenBank/DDBJ databases">
        <title>ATOL: Assembling a taxonomically balanced genome-scale reconstruction of the evolutionary history of the Enterobacteriaceae.</title>
        <authorList>
            <person name="Plunkett G.III."/>
            <person name="Neeno-Eckwall E.C."/>
            <person name="Glasner J.D."/>
            <person name="Perna N.T."/>
        </authorList>
    </citation>
    <scope>NUCLEOTIDE SEQUENCE [LARGE SCALE GENOMIC DNA]</scope>
    <source>
        <strain evidence="4 5">ATCC 33852</strain>
    </source>
</reference>
<evidence type="ECO:0000313" key="5">
    <source>
        <dbReference type="Proteomes" id="UP000028640"/>
    </source>
</evidence>
<dbReference type="PIRSF" id="PIRSF000897">
    <property type="entry name" value="Acid_Ptase_ClsA"/>
    <property type="match status" value="1"/>
</dbReference>
<proteinExistence type="inferred from homology"/>